<organism evidence="10">
    <name type="scientific">Auxenochlorella protothecoides</name>
    <name type="common">Green microalga</name>
    <name type="synonym">Chlorella protothecoides</name>
    <dbReference type="NCBI Taxonomy" id="3075"/>
    <lineage>
        <taxon>Eukaryota</taxon>
        <taxon>Viridiplantae</taxon>
        <taxon>Chlorophyta</taxon>
        <taxon>core chlorophytes</taxon>
        <taxon>Trebouxiophyceae</taxon>
        <taxon>Chlorellales</taxon>
        <taxon>Chlorellaceae</taxon>
        <taxon>Auxenochlorella</taxon>
    </lineage>
</organism>
<dbReference type="InterPro" id="IPR018846">
    <property type="entry name" value="Beta-prop_RSE1/DDB1/CPSF1_1st"/>
</dbReference>
<sequence>MYLYNLTLSRASAITSAIYGNFSAPKLQEIIVSRGKVLELLRPDENGRMQTICSTEVFGLIRAIQPFRFPGAQQDYVICGSDSGRIIILQFSKEKNAFVKIHQETFGKSGARRIVPGEHLAVDPKGRACLIGALEKQKFVYVLNRDNEARLTISSPLEAHRGQTLVYSVVGLDMGFDNPIFAAIELDYTDVDQDPTGEAASEAQKHLTLYELDLGLNHVVRKQSDPIDNGANMLVPIPGGGDGPGGVIVCAENFVIYRAVEGRELRAVIPRRSSLPGEKSVLIVSAATHKQKNLFFVLLQSEYGDLYKLTLDYEGEIVRDMHVKYFDTIPPASSICVMRKGFLFAASELGDHALYQFQGLGDDDAVVSSASSLTETEEGFQPVFFDPRPLTNLDPIDSLESLAPILDLKLANLANEEIPQLYAACGRGCRSSLRVLRPGLGIAEMAVSPLPGNPTAVWTVRRSQAAEYDAYIVVSFANATLVMSIGETVEEVSDSGLAGGLATLGVQLLADDSLLQVHAGGLRHVRPDGRVNEWRAPGSRRVARAATNARQVALALAGGDLLLFELNAQGQLVESEKRPLGGEVSALGLAPLEAGRARAPLLAAGLVDGTLRVLGLDPADPLRALATQALGAAPESLLLAASPGGGLTLAVGLATGLLLRTEVDPVTGALSDTRSRFLGTRAPRLFRVALGGAPAMLALSSRPWLGYADQGRFALVPGSHAALDWAAPFASEQCPEGFVAVAGGQLRVLAVERLGQRFDQRAVRLRYTPRELLIHPDHKLLITVEADQGVVPLREQEGLAEGALAVPEAAAELGPPPLPDGGAAAEPGPSDVQFHAVGLEAGEESAAALDQVGCPTGLPGRWGSCVRVVDPLALATTDCVELGGNEAALCAALVGFEGEDALVLAVGVARGLSFYPKQSEGGAIHIYRFGPGGRALELVHTTPLDDIPRAMVAFRGRLLAGVGASVRLYDLGKKRLLRKSEYRKLPTAVAKLAVNGNRVYVGDASQSFLYLKYKKSDNSFYVFADDTVPRSITAALNLDYDTMAGADRFGNLHISRLPPELSAQVEEDPTGGKFAGQSGVLGGASNKLDSIINFHVGETVTALQRGTLQPGGREVLIYSTILGGLGTLFPFASREDLDFFQHLELHMRAEAPPLLGRDHLAFRSAYFPVKSVVDGDICEQFAQLPIDKQRQIASELDRSPGEVLKKLEDVRNRII</sequence>
<feature type="domain" description="RSE1/DDB1/CPSF1 second beta-propeller" evidence="9">
    <location>
        <begin position="443"/>
        <end position="749"/>
    </location>
</feature>
<dbReference type="EMBL" id="GDKF01004139">
    <property type="protein sequence ID" value="JAT74483.1"/>
    <property type="molecule type" value="Transcribed_RNA"/>
</dbReference>
<reference evidence="10" key="1">
    <citation type="submission" date="2015-08" db="EMBL/GenBank/DDBJ databases">
        <authorList>
            <person name="Babu N.S."/>
            <person name="Beckwith C.J."/>
            <person name="Beseler K.G."/>
            <person name="Brison A."/>
            <person name="Carone J.V."/>
            <person name="Caskin T.P."/>
            <person name="Diamond M."/>
            <person name="Durham M.E."/>
            <person name="Foxe J.M."/>
            <person name="Go M."/>
            <person name="Henderson B.A."/>
            <person name="Jones I.B."/>
            <person name="McGettigan J.A."/>
            <person name="Micheletti S.J."/>
            <person name="Nasrallah M.E."/>
            <person name="Ortiz D."/>
            <person name="Piller C.R."/>
            <person name="Privatt S.R."/>
            <person name="Schneider S.L."/>
            <person name="Sharp S."/>
            <person name="Smith T.C."/>
            <person name="Stanton J.D."/>
            <person name="Ullery H.E."/>
            <person name="Wilson R.J."/>
            <person name="Serrano M.G."/>
            <person name="Buck G."/>
            <person name="Lee V."/>
            <person name="Wang Y."/>
            <person name="Carvalho R."/>
            <person name="Voegtly L."/>
            <person name="Shi R."/>
            <person name="Duckworth R."/>
            <person name="Johnson A."/>
            <person name="Loviza R."/>
            <person name="Walstead R."/>
            <person name="Shah Z."/>
            <person name="Kiflezghi M."/>
            <person name="Wade K."/>
            <person name="Ball S.L."/>
            <person name="Bradley K.W."/>
            <person name="Asai D.J."/>
            <person name="Bowman C.A."/>
            <person name="Russell D.A."/>
            <person name="Pope W.H."/>
            <person name="Jacobs-Sera D."/>
            <person name="Hendrix R.W."/>
            <person name="Hatfull G.F."/>
        </authorList>
    </citation>
    <scope>NUCLEOTIDE SEQUENCE</scope>
</reference>
<accession>A0A1D2A6A3</accession>
<evidence type="ECO:0000313" key="10">
    <source>
        <dbReference type="EMBL" id="JAT74483.1"/>
    </source>
</evidence>
<evidence type="ECO:0000256" key="6">
    <source>
        <dbReference type="ARBA" id="ARBA00038266"/>
    </source>
</evidence>
<dbReference type="InterPro" id="IPR058543">
    <property type="entry name" value="Beta-prop_RSE1/DDB1/CPSF1_2nd"/>
</dbReference>
<dbReference type="GO" id="GO:0006397">
    <property type="term" value="P:mRNA processing"/>
    <property type="evidence" value="ECO:0007669"/>
    <property type="project" value="UniProtKB-KW"/>
</dbReference>
<feature type="domain" description="RSE1/DDB1/CPSF1 C-terminal" evidence="7">
    <location>
        <begin position="864"/>
        <end position="1182"/>
    </location>
</feature>
<proteinExistence type="inferred from homology"/>
<comment type="subcellular location">
    <subcellularLocation>
        <location evidence="1">Nucleus</location>
    </subcellularLocation>
</comment>
<keyword evidence="2" id="KW-0507">mRNA processing</keyword>
<evidence type="ECO:0000256" key="1">
    <source>
        <dbReference type="ARBA" id="ARBA00004123"/>
    </source>
</evidence>
<dbReference type="FunFam" id="2.130.10.10:FF:000031">
    <property type="entry name" value="Splicing factor 3b subunit 3"/>
    <property type="match status" value="1"/>
</dbReference>
<dbReference type="GO" id="GO:0003676">
    <property type="term" value="F:nucleic acid binding"/>
    <property type="evidence" value="ECO:0007669"/>
    <property type="project" value="InterPro"/>
</dbReference>
<evidence type="ECO:0000259" key="9">
    <source>
        <dbReference type="Pfam" id="PF23726"/>
    </source>
</evidence>
<dbReference type="GO" id="GO:0008380">
    <property type="term" value="P:RNA splicing"/>
    <property type="evidence" value="ECO:0007669"/>
    <property type="project" value="UniProtKB-KW"/>
</dbReference>
<protein>
    <recommendedName>
        <fullName evidence="11">Splicing factor 3B subunit 3</fullName>
    </recommendedName>
</protein>
<dbReference type="Pfam" id="PF23726">
    <property type="entry name" value="Beta-prop_RSE1_2nd"/>
    <property type="match status" value="1"/>
</dbReference>
<dbReference type="Pfam" id="PF10433">
    <property type="entry name" value="Beta-prop_RSE1_1st"/>
    <property type="match status" value="1"/>
</dbReference>
<comment type="similarity">
    <text evidence="6">Belongs to the RSE1 family.</text>
</comment>
<name>A0A1D2A6A3_AUXPR</name>
<dbReference type="AlphaFoldDB" id="A0A1D2A6A3"/>
<evidence type="ECO:0000256" key="4">
    <source>
        <dbReference type="ARBA" id="ARBA00023187"/>
    </source>
</evidence>
<evidence type="ECO:0000259" key="7">
    <source>
        <dbReference type="Pfam" id="PF03178"/>
    </source>
</evidence>
<dbReference type="PANTHER" id="PTHR10644">
    <property type="entry name" value="DNA REPAIR/RNA PROCESSING CPSF FAMILY"/>
    <property type="match status" value="1"/>
</dbReference>
<dbReference type="InterPro" id="IPR050358">
    <property type="entry name" value="RSE1/DDB1/CFT1"/>
</dbReference>
<dbReference type="InterPro" id="IPR015943">
    <property type="entry name" value="WD40/YVTN_repeat-like_dom_sf"/>
</dbReference>
<evidence type="ECO:0000256" key="2">
    <source>
        <dbReference type="ARBA" id="ARBA00022664"/>
    </source>
</evidence>
<evidence type="ECO:0000256" key="3">
    <source>
        <dbReference type="ARBA" id="ARBA00022728"/>
    </source>
</evidence>
<dbReference type="Pfam" id="PF03178">
    <property type="entry name" value="CPSF_A"/>
    <property type="match status" value="1"/>
</dbReference>
<dbReference type="FunFam" id="1.10.150.910:FF:000002">
    <property type="entry name" value="Splicing factor 3B subunit 3"/>
    <property type="match status" value="1"/>
</dbReference>
<evidence type="ECO:0000256" key="5">
    <source>
        <dbReference type="ARBA" id="ARBA00023242"/>
    </source>
</evidence>
<dbReference type="GO" id="GO:0005681">
    <property type="term" value="C:spliceosomal complex"/>
    <property type="evidence" value="ECO:0007669"/>
    <property type="project" value="UniProtKB-KW"/>
</dbReference>
<dbReference type="FunFam" id="2.130.10.10:FF:001143">
    <property type="entry name" value="Pre-mRNA-splicing factor rse-1, putative"/>
    <property type="match status" value="1"/>
</dbReference>
<dbReference type="InterPro" id="IPR004871">
    <property type="entry name" value="RSE1/DDB1/CPSF1_C"/>
</dbReference>
<keyword evidence="5" id="KW-0539">Nucleus</keyword>
<feature type="domain" description="RSE1/DDB1/CPSF1 first beta-propeller" evidence="8">
    <location>
        <begin position="13"/>
        <end position="396"/>
    </location>
</feature>
<keyword evidence="4" id="KW-0508">mRNA splicing</keyword>
<evidence type="ECO:0008006" key="11">
    <source>
        <dbReference type="Google" id="ProtNLM"/>
    </source>
</evidence>
<dbReference type="Gene3D" id="2.130.10.10">
    <property type="entry name" value="YVTN repeat-like/Quinoprotein amine dehydrogenase"/>
    <property type="match status" value="3"/>
</dbReference>
<evidence type="ECO:0000259" key="8">
    <source>
        <dbReference type="Pfam" id="PF10433"/>
    </source>
</evidence>
<gene>
    <name evidence="10" type="ORF">g.14858</name>
</gene>
<keyword evidence="3" id="KW-0747">Spliceosome</keyword>